<keyword evidence="2" id="KW-1185">Reference proteome</keyword>
<evidence type="ECO:0000313" key="1">
    <source>
        <dbReference type="EMBL" id="WSC14335.1"/>
    </source>
</evidence>
<organism evidence="1 2">
    <name type="scientific">Streptomyces brevispora</name>
    <dbReference type="NCBI Taxonomy" id="887462"/>
    <lineage>
        <taxon>Bacteria</taxon>
        <taxon>Bacillati</taxon>
        <taxon>Actinomycetota</taxon>
        <taxon>Actinomycetes</taxon>
        <taxon>Kitasatosporales</taxon>
        <taxon>Streptomycetaceae</taxon>
        <taxon>Streptomyces</taxon>
    </lineage>
</organism>
<reference evidence="1 2" key="1">
    <citation type="submission" date="2022-10" db="EMBL/GenBank/DDBJ databases">
        <title>The complete genomes of actinobacterial strains from the NBC collection.</title>
        <authorList>
            <person name="Joergensen T.S."/>
            <person name="Alvarez Arevalo M."/>
            <person name="Sterndorff E.B."/>
            <person name="Faurdal D."/>
            <person name="Vuksanovic O."/>
            <person name="Mourched A.-S."/>
            <person name="Charusanti P."/>
            <person name="Shaw S."/>
            <person name="Blin K."/>
            <person name="Weber T."/>
        </authorList>
    </citation>
    <scope>NUCLEOTIDE SEQUENCE [LARGE SCALE GENOMIC DNA]</scope>
    <source>
        <strain evidence="1 2">NBC 01769</strain>
    </source>
</reference>
<sequence>MTEPTRPRLARLLDAITHTGPGYDTTTEHPMPEPTQEQLLHLANRARDGVALDAEHDALTAGIIAVYAALTDANEDAAEAHDHNDRTCEAVARAERAEAAIERVRAVLAPYDWPHAQARAAIVRAALDQPTT</sequence>
<protein>
    <submittedName>
        <fullName evidence="1">Uncharacterized protein</fullName>
    </submittedName>
</protein>
<name>A0ABZ1G380_9ACTN</name>
<proteinExistence type="predicted"/>
<dbReference type="RefSeq" id="WP_326592799.1">
    <property type="nucleotide sequence ID" value="NZ_CP109114.1"/>
</dbReference>
<evidence type="ECO:0000313" key="2">
    <source>
        <dbReference type="Proteomes" id="UP001330827"/>
    </source>
</evidence>
<gene>
    <name evidence="1" type="ORF">OIE64_16795</name>
</gene>
<dbReference type="Proteomes" id="UP001330827">
    <property type="component" value="Chromosome"/>
</dbReference>
<dbReference type="EMBL" id="CP109114">
    <property type="protein sequence ID" value="WSC14335.1"/>
    <property type="molecule type" value="Genomic_DNA"/>
</dbReference>
<accession>A0ABZ1G380</accession>